<keyword evidence="17" id="KW-1185">Reference proteome</keyword>
<evidence type="ECO:0000256" key="7">
    <source>
        <dbReference type="ARBA" id="ARBA00022832"/>
    </source>
</evidence>
<keyword evidence="13" id="KW-0275">Fatty acid biosynthesis</keyword>
<evidence type="ECO:0000256" key="13">
    <source>
        <dbReference type="ARBA" id="ARBA00023160"/>
    </source>
</evidence>
<evidence type="ECO:0000256" key="1">
    <source>
        <dbReference type="ARBA" id="ARBA00001947"/>
    </source>
</evidence>
<feature type="transmembrane region" description="Helical" evidence="14">
    <location>
        <begin position="114"/>
        <end position="131"/>
    </location>
</feature>
<reference evidence="16 17" key="1">
    <citation type="submission" date="2023-08" db="EMBL/GenBank/DDBJ databases">
        <title>Genome sequencing of the thermostable Gram positive bacteria Geobacillus proteiniphilus strain T-6.</title>
        <authorList>
            <person name="Shulami S."/>
            <person name="Shoham Y."/>
        </authorList>
    </citation>
    <scope>NUCLEOTIDE SEQUENCE [LARGE SCALE GENOMIC DNA]</scope>
    <source>
        <strain evidence="16 17">T-6</strain>
    </source>
</reference>
<evidence type="ECO:0000256" key="5">
    <source>
        <dbReference type="ARBA" id="ARBA00022723"/>
    </source>
</evidence>
<comment type="cofactor">
    <cofactor evidence="1">
        <name>Zn(2+)</name>
        <dbReference type="ChEBI" id="CHEBI:29105"/>
    </cofactor>
</comment>
<dbReference type="PANTHER" id="PTHR12863:SF1">
    <property type="entry name" value="FATTY ACID 2-HYDROXYLASE"/>
    <property type="match status" value="1"/>
</dbReference>
<dbReference type="InterPro" id="IPR014430">
    <property type="entry name" value="Scs7"/>
</dbReference>
<gene>
    <name evidence="16" type="ORF">RA955_05425</name>
</gene>
<feature type="transmembrane region" description="Helical" evidence="14">
    <location>
        <begin position="91"/>
        <end position="108"/>
    </location>
</feature>
<evidence type="ECO:0000256" key="10">
    <source>
        <dbReference type="ARBA" id="ARBA00023002"/>
    </source>
</evidence>
<protein>
    <submittedName>
        <fullName evidence="16">Sterol desaturase family protein</fullName>
    </submittedName>
</protein>
<evidence type="ECO:0000313" key="16">
    <source>
        <dbReference type="EMBL" id="WMJ17515.1"/>
    </source>
</evidence>
<evidence type="ECO:0000256" key="11">
    <source>
        <dbReference type="ARBA" id="ARBA00023098"/>
    </source>
</evidence>
<organism evidence="16 17">
    <name type="scientific">Geobacillus proteiniphilus</name>
    <dbReference type="NCBI Taxonomy" id="860353"/>
    <lineage>
        <taxon>Bacteria</taxon>
        <taxon>Bacillati</taxon>
        <taxon>Bacillota</taxon>
        <taxon>Bacilli</taxon>
        <taxon>Bacillales</taxon>
        <taxon>Anoxybacillaceae</taxon>
        <taxon>Geobacillus</taxon>
    </lineage>
</organism>
<feature type="transmembrane region" description="Helical" evidence="14">
    <location>
        <begin position="12"/>
        <end position="32"/>
    </location>
</feature>
<dbReference type="Proteomes" id="UP001223761">
    <property type="component" value="Chromosome"/>
</dbReference>
<keyword evidence="3" id="KW-0444">Lipid biosynthesis</keyword>
<keyword evidence="5" id="KW-0479">Metal-binding</keyword>
<keyword evidence="6" id="KW-0256">Endoplasmic reticulum</keyword>
<evidence type="ECO:0000256" key="3">
    <source>
        <dbReference type="ARBA" id="ARBA00022516"/>
    </source>
</evidence>
<evidence type="ECO:0000256" key="8">
    <source>
        <dbReference type="ARBA" id="ARBA00022833"/>
    </source>
</evidence>
<sequence length="195" mass="23075">MMRYYREFLSNSMIQFVLFVGTVSSILTIVEFDGVKTILALLAGAVFYAVVEYLVHRYLLHQFPNAIPVLYQKHVEHHQYPTALRYLFSPMWYDLIVYVVYFVVLWAVFRNLSLVMAFIAGTSLYQLYYQWMHYIAHRPITPVTPWGKWMKKKHLLHHYMDEQSWYGVSHPVMDYLMGTHNPKSSKTNGYMDGGK</sequence>
<keyword evidence="12 14" id="KW-0472">Membrane</keyword>
<feature type="transmembrane region" description="Helical" evidence="14">
    <location>
        <begin position="38"/>
        <end position="55"/>
    </location>
</feature>
<keyword evidence="7" id="KW-0276">Fatty acid metabolism</keyword>
<evidence type="ECO:0000256" key="12">
    <source>
        <dbReference type="ARBA" id="ARBA00023136"/>
    </source>
</evidence>
<dbReference type="RefSeq" id="WP_062898716.1">
    <property type="nucleotide sequence ID" value="NZ_CP133076.1"/>
</dbReference>
<dbReference type="InterPro" id="IPR006694">
    <property type="entry name" value="Fatty_acid_hydroxylase"/>
</dbReference>
<evidence type="ECO:0000313" key="17">
    <source>
        <dbReference type="Proteomes" id="UP001223761"/>
    </source>
</evidence>
<dbReference type="PANTHER" id="PTHR12863">
    <property type="entry name" value="FATTY ACID HYDROXYLASE"/>
    <property type="match status" value="1"/>
</dbReference>
<keyword evidence="10" id="KW-0560">Oxidoreductase</keyword>
<comment type="subcellular location">
    <subcellularLocation>
        <location evidence="2">Endoplasmic reticulum membrane</location>
        <topology evidence="2">Multi-pass membrane protein</topology>
    </subcellularLocation>
</comment>
<evidence type="ECO:0000256" key="4">
    <source>
        <dbReference type="ARBA" id="ARBA00022692"/>
    </source>
</evidence>
<dbReference type="GeneID" id="32063933"/>
<keyword evidence="8" id="KW-0862">Zinc</keyword>
<evidence type="ECO:0000256" key="6">
    <source>
        <dbReference type="ARBA" id="ARBA00022824"/>
    </source>
</evidence>
<evidence type="ECO:0000256" key="14">
    <source>
        <dbReference type="SAM" id="Phobius"/>
    </source>
</evidence>
<proteinExistence type="predicted"/>
<keyword evidence="11" id="KW-0443">Lipid metabolism</keyword>
<dbReference type="Pfam" id="PF04116">
    <property type="entry name" value="FA_hydroxylase"/>
    <property type="match status" value="1"/>
</dbReference>
<accession>A0ABY9MHQ8</accession>
<feature type="domain" description="Fatty acid hydroxylase" evidence="15">
    <location>
        <begin position="42"/>
        <end position="179"/>
    </location>
</feature>
<evidence type="ECO:0000256" key="2">
    <source>
        <dbReference type="ARBA" id="ARBA00004477"/>
    </source>
</evidence>
<dbReference type="EMBL" id="CP133076">
    <property type="protein sequence ID" value="WMJ17515.1"/>
    <property type="molecule type" value="Genomic_DNA"/>
</dbReference>
<evidence type="ECO:0000256" key="9">
    <source>
        <dbReference type="ARBA" id="ARBA00022989"/>
    </source>
</evidence>
<evidence type="ECO:0000259" key="15">
    <source>
        <dbReference type="Pfam" id="PF04116"/>
    </source>
</evidence>
<name>A0ABY9MHQ8_9BACL</name>
<keyword evidence="4 14" id="KW-0812">Transmembrane</keyword>
<keyword evidence="9 14" id="KW-1133">Transmembrane helix</keyword>